<evidence type="ECO:0000313" key="2">
    <source>
        <dbReference type="EMBL" id="BBM84311.1"/>
    </source>
</evidence>
<dbReference type="AlphaFoldDB" id="A0A5S9IMZ0"/>
<gene>
    <name evidence="2" type="ORF">UABAM_02668</name>
</gene>
<dbReference type="RefSeq" id="WP_173013296.1">
    <property type="nucleotide sequence ID" value="NZ_AP019860.1"/>
</dbReference>
<feature type="signal peptide" evidence="1">
    <location>
        <begin position="1"/>
        <end position="22"/>
    </location>
</feature>
<keyword evidence="1" id="KW-0732">Signal</keyword>
<evidence type="ECO:0008006" key="4">
    <source>
        <dbReference type="Google" id="ProtNLM"/>
    </source>
</evidence>
<accession>A0A5S9IMZ0</accession>
<dbReference type="EMBL" id="AP019860">
    <property type="protein sequence ID" value="BBM84311.1"/>
    <property type="molecule type" value="Genomic_DNA"/>
</dbReference>
<dbReference type="Proteomes" id="UP000326354">
    <property type="component" value="Chromosome"/>
</dbReference>
<name>A0A5S9IMZ0_UABAM</name>
<proteinExistence type="predicted"/>
<evidence type="ECO:0000256" key="1">
    <source>
        <dbReference type="SAM" id="SignalP"/>
    </source>
</evidence>
<feature type="chain" id="PRO_5024956337" description="Thioredoxin domain-containing protein" evidence="1">
    <location>
        <begin position="23"/>
        <end position="52"/>
    </location>
</feature>
<sequence length="52" mass="5861">MKKTYILLAILCVALFANTAVAELKVLDTAQDFEKLVKESKVPVIVKFSAYW</sequence>
<dbReference type="KEGG" id="uam:UABAM_02668"/>
<keyword evidence="3" id="KW-1185">Reference proteome</keyword>
<evidence type="ECO:0000313" key="3">
    <source>
        <dbReference type="Proteomes" id="UP000326354"/>
    </source>
</evidence>
<protein>
    <recommendedName>
        <fullName evidence="4">Thioredoxin domain-containing protein</fullName>
    </recommendedName>
</protein>
<reference evidence="2 3" key="1">
    <citation type="submission" date="2019-08" db="EMBL/GenBank/DDBJ databases">
        <title>Complete genome sequence of Candidatus Uab amorphum.</title>
        <authorList>
            <person name="Shiratori T."/>
            <person name="Suzuki S."/>
            <person name="Kakizawa Y."/>
            <person name="Ishida K."/>
        </authorList>
    </citation>
    <scope>NUCLEOTIDE SEQUENCE [LARGE SCALE GENOMIC DNA]</scope>
    <source>
        <strain evidence="2 3">SRT547</strain>
    </source>
</reference>
<organism evidence="2 3">
    <name type="scientific">Uabimicrobium amorphum</name>
    <dbReference type="NCBI Taxonomy" id="2596890"/>
    <lineage>
        <taxon>Bacteria</taxon>
        <taxon>Pseudomonadati</taxon>
        <taxon>Planctomycetota</taxon>
        <taxon>Candidatus Uabimicrobiia</taxon>
        <taxon>Candidatus Uabimicrobiales</taxon>
        <taxon>Candidatus Uabimicrobiaceae</taxon>
        <taxon>Candidatus Uabimicrobium</taxon>
    </lineage>
</organism>